<dbReference type="Proteomes" id="UP000010472">
    <property type="component" value="Chromosome"/>
</dbReference>
<dbReference type="SUPFAM" id="SSF143100">
    <property type="entry name" value="TTHA1013/TTHA0281-like"/>
    <property type="match status" value="1"/>
</dbReference>
<dbReference type="RefSeq" id="WP_015204405.1">
    <property type="nucleotide sequence ID" value="NC_019753.1"/>
</dbReference>
<organism evidence="1 2">
    <name type="scientific">Crinalium epipsammum PCC 9333</name>
    <dbReference type="NCBI Taxonomy" id="1173022"/>
    <lineage>
        <taxon>Bacteria</taxon>
        <taxon>Bacillati</taxon>
        <taxon>Cyanobacteriota</taxon>
        <taxon>Cyanophyceae</taxon>
        <taxon>Gomontiellales</taxon>
        <taxon>Gomontiellaceae</taxon>
        <taxon>Crinalium</taxon>
    </lineage>
</organism>
<dbReference type="EMBL" id="CP003620">
    <property type="protein sequence ID" value="AFZ14300.1"/>
    <property type="molecule type" value="Genomic_DNA"/>
</dbReference>
<name>K9W4B6_9CYAN</name>
<dbReference type="KEGG" id="cep:Cri9333_3475"/>
<dbReference type="PATRIC" id="fig|1173022.3.peg.3748"/>
<dbReference type="OrthoDB" id="428699at2"/>
<protein>
    <submittedName>
        <fullName evidence="1">Uncharacterized protein family UPF0150</fullName>
    </submittedName>
</protein>
<dbReference type="InterPro" id="IPR035069">
    <property type="entry name" value="TTHA1013/TTHA0281-like"/>
</dbReference>
<dbReference type="Gene3D" id="3.30.160.250">
    <property type="match status" value="1"/>
</dbReference>
<sequence length="118" mass="13554">MNTEVATSTTNNTSKLNYTVLIEQTESGNYAATILGWSECKAEGATKEEALTKLNQVVNARLQKAEIVSLEIYNPKTEHPWMKFAGMFKDDPQFDEMLEYIEQYRRELDAEAEAYYIQ</sequence>
<gene>
    <name evidence="1" type="ORF">Cri9333_3475</name>
</gene>
<dbReference type="HOGENOM" id="CLU_144860_1_0_3"/>
<proteinExistence type="predicted"/>
<dbReference type="AlphaFoldDB" id="K9W4B6"/>
<evidence type="ECO:0000313" key="2">
    <source>
        <dbReference type="Proteomes" id="UP000010472"/>
    </source>
</evidence>
<evidence type="ECO:0000313" key="1">
    <source>
        <dbReference type="EMBL" id="AFZ14300.1"/>
    </source>
</evidence>
<accession>K9W4B6</accession>
<dbReference type="eggNOG" id="COG1598">
    <property type="taxonomic scope" value="Bacteria"/>
</dbReference>
<reference evidence="1 2" key="1">
    <citation type="submission" date="2012-06" db="EMBL/GenBank/DDBJ databases">
        <title>Finished chromosome of genome of Crinalium epipsammum PCC 9333.</title>
        <authorList>
            <consortium name="US DOE Joint Genome Institute"/>
            <person name="Gugger M."/>
            <person name="Coursin T."/>
            <person name="Rippka R."/>
            <person name="Tandeau De Marsac N."/>
            <person name="Huntemann M."/>
            <person name="Wei C.-L."/>
            <person name="Han J."/>
            <person name="Detter J.C."/>
            <person name="Han C."/>
            <person name="Tapia R."/>
            <person name="Davenport K."/>
            <person name="Daligault H."/>
            <person name="Erkkila T."/>
            <person name="Gu W."/>
            <person name="Munk A.C.C."/>
            <person name="Teshima H."/>
            <person name="Xu Y."/>
            <person name="Chain P."/>
            <person name="Chen A."/>
            <person name="Krypides N."/>
            <person name="Mavromatis K."/>
            <person name="Markowitz V."/>
            <person name="Szeto E."/>
            <person name="Ivanova N."/>
            <person name="Mikhailova N."/>
            <person name="Ovchinnikova G."/>
            <person name="Pagani I."/>
            <person name="Pati A."/>
            <person name="Goodwin L."/>
            <person name="Peters L."/>
            <person name="Pitluck S."/>
            <person name="Woyke T."/>
            <person name="Kerfeld C."/>
        </authorList>
    </citation>
    <scope>NUCLEOTIDE SEQUENCE [LARGE SCALE GENOMIC DNA]</scope>
    <source>
        <strain evidence="1 2">PCC 9333</strain>
    </source>
</reference>
<keyword evidence="2" id="KW-1185">Reference proteome</keyword>